<feature type="transmembrane region" description="Helical" evidence="12">
    <location>
        <begin position="674"/>
        <end position="696"/>
    </location>
</feature>
<protein>
    <recommendedName>
        <fullName evidence="13">t-SNARE coiled-coil homology domain-containing protein</fullName>
    </recommendedName>
</protein>
<dbReference type="InterPro" id="IPR045242">
    <property type="entry name" value="Syntaxin"/>
</dbReference>
<dbReference type="PANTHER" id="PTHR19957:SF83">
    <property type="entry name" value="SYNTAXIN-16"/>
    <property type="match status" value="1"/>
</dbReference>
<evidence type="ECO:0000259" key="13">
    <source>
        <dbReference type="PROSITE" id="PS50192"/>
    </source>
</evidence>
<proteinExistence type="inferred from homology"/>
<dbReference type="PROSITE" id="PS50192">
    <property type="entry name" value="T_SNARE"/>
    <property type="match status" value="1"/>
</dbReference>
<dbReference type="SMART" id="SM00397">
    <property type="entry name" value="t_SNARE"/>
    <property type="match status" value="1"/>
</dbReference>
<keyword evidence="8 10" id="KW-0175">Coiled coil</keyword>
<comment type="caution">
    <text evidence="14">The sequence shown here is derived from an EMBL/GenBank/DDBJ whole genome shotgun (WGS) entry which is preliminary data.</text>
</comment>
<evidence type="ECO:0000256" key="10">
    <source>
        <dbReference type="SAM" id="Coils"/>
    </source>
</evidence>
<dbReference type="GO" id="GO:0000139">
    <property type="term" value="C:Golgi membrane"/>
    <property type="evidence" value="ECO:0007669"/>
    <property type="project" value="UniProtKB-SubCell"/>
</dbReference>
<evidence type="ECO:0000256" key="2">
    <source>
        <dbReference type="ARBA" id="ARBA00009063"/>
    </source>
</evidence>
<dbReference type="GO" id="GO:0031201">
    <property type="term" value="C:SNARE complex"/>
    <property type="evidence" value="ECO:0007669"/>
    <property type="project" value="TreeGrafter"/>
</dbReference>
<dbReference type="CDD" id="cd15845">
    <property type="entry name" value="SNARE_syntaxin16"/>
    <property type="match status" value="1"/>
</dbReference>
<dbReference type="Pfam" id="PF05739">
    <property type="entry name" value="SNARE"/>
    <property type="match status" value="1"/>
</dbReference>
<keyword evidence="4 12" id="KW-0812">Transmembrane</keyword>
<evidence type="ECO:0000256" key="7">
    <source>
        <dbReference type="ARBA" id="ARBA00023034"/>
    </source>
</evidence>
<dbReference type="InterPro" id="IPR000727">
    <property type="entry name" value="T_SNARE_dom"/>
</dbReference>
<keyword evidence="3" id="KW-0813">Transport</keyword>
<name>A0A816XHJ4_9BILA</name>
<dbReference type="PROSITE" id="PS00914">
    <property type="entry name" value="SYNTAXIN"/>
    <property type="match status" value="1"/>
</dbReference>
<dbReference type="SUPFAM" id="SSF47661">
    <property type="entry name" value="t-snare proteins"/>
    <property type="match status" value="1"/>
</dbReference>
<dbReference type="GO" id="GO:0006906">
    <property type="term" value="P:vesicle fusion"/>
    <property type="evidence" value="ECO:0007669"/>
    <property type="project" value="TreeGrafter"/>
</dbReference>
<gene>
    <name evidence="14" type="ORF">MBJ925_LOCUS30532</name>
</gene>
<evidence type="ECO:0000256" key="12">
    <source>
        <dbReference type="SAM" id="Phobius"/>
    </source>
</evidence>
<feature type="region of interest" description="Disordered" evidence="11">
    <location>
        <begin position="719"/>
        <end position="748"/>
    </location>
</feature>
<evidence type="ECO:0000313" key="14">
    <source>
        <dbReference type="EMBL" id="CAF2146767.1"/>
    </source>
</evidence>
<dbReference type="GO" id="GO:0000149">
    <property type="term" value="F:SNARE binding"/>
    <property type="evidence" value="ECO:0007669"/>
    <property type="project" value="TreeGrafter"/>
</dbReference>
<evidence type="ECO:0000256" key="1">
    <source>
        <dbReference type="ARBA" id="ARBA00004409"/>
    </source>
</evidence>
<evidence type="ECO:0000256" key="8">
    <source>
        <dbReference type="ARBA" id="ARBA00023054"/>
    </source>
</evidence>
<dbReference type="Proteomes" id="UP000663824">
    <property type="component" value="Unassembled WGS sequence"/>
</dbReference>
<dbReference type="PANTHER" id="PTHR19957">
    <property type="entry name" value="SYNTAXIN"/>
    <property type="match status" value="1"/>
</dbReference>
<dbReference type="AlphaFoldDB" id="A0A816XHJ4"/>
<evidence type="ECO:0000256" key="3">
    <source>
        <dbReference type="ARBA" id="ARBA00022448"/>
    </source>
</evidence>
<dbReference type="InterPro" id="IPR006012">
    <property type="entry name" value="Syntaxin/epimorphin_CS"/>
</dbReference>
<feature type="coiled-coil region" evidence="10">
    <location>
        <begin position="59"/>
        <end position="86"/>
    </location>
</feature>
<evidence type="ECO:0000256" key="11">
    <source>
        <dbReference type="SAM" id="MobiDB-lite"/>
    </source>
</evidence>
<keyword evidence="6 12" id="KW-1133">Transmembrane helix</keyword>
<comment type="similarity">
    <text evidence="2">Belongs to the syntaxin family.</text>
</comment>
<keyword evidence="7" id="KW-0333">Golgi apparatus</keyword>
<evidence type="ECO:0000313" key="15">
    <source>
        <dbReference type="Proteomes" id="UP000663824"/>
    </source>
</evidence>
<dbReference type="Gene3D" id="1.20.58.70">
    <property type="match status" value="1"/>
</dbReference>
<dbReference type="GO" id="GO:0005484">
    <property type="term" value="F:SNAP receptor activity"/>
    <property type="evidence" value="ECO:0007669"/>
    <property type="project" value="InterPro"/>
</dbReference>
<dbReference type="EMBL" id="CAJNRE010016531">
    <property type="protein sequence ID" value="CAF2146767.1"/>
    <property type="molecule type" value="Genomic_DNA"/>
</dbReference>
<dbReference type="GO" id="GO:0006886">
    <property type="term" value="P:intracellular protein transport"/>
    <property type="evidence" value="ECO:0007669"/>
    <property type="project" value="InterPro"/>
</dbReference>
<evidence type="ECO:0000256" key="5">
    <source>
        <dbReference type="ARBA" id="ARBA00022927"/>
    </source>
</evidence>
<keyword evidence="5" id="KW-0653">Protein transport</keyword>
<evidence type="ECO:0000256" key="4">
    <source>
        <dbReference type="ARBA" id="ARBA00022692"/>
    </source>
</evidence>
<organism evidence="14 15">
    <name type="scientific">Rotaria magnacalcarata</name>
    <dbReference type="NCBI Taxonomy" id="392030"/>
    <lineage>
        <taxon>Eukaryota</taxon>
        <taxon>Metazoa</taxon>
        <taxon>Spiralia</taxon>
        <taxon>Gnathifera</taxon>
        <taxon>Rotifera</taxon>
        <taxon>Eurotatoria</taxon>
        <taxon>Bdelloidea</taxon>
        <taxon>Philodinida</taxon>
        <taxon>Philodinidae</taxon>
        <taxon>Rotaria</taxon>
    </lineage>
</organism>
<evidence type="ECO:0000256" key="9">
    <source>
        <dbReference type="ARBA" id="ARBA00023136"/>
    </source>
</evidence>
<comment type="subcellular location">
    <subcellularLocation>
        <location evidence="1">Golgi apparatus membrane</location>
        <topology evidence="1">Single-pass type IV membrane protein</topology>
    </subcellularLocation>
</comment>
<feature type="transmembrane region" description="Helical" evidence="12">
    <location>
        <begin position="291"/>
        <end position="310"/>
    </location>
</feature>
<sequence length="748" mass="85320">MTSRNLTSNFLEFRSRAVRDRNFHMDDRSNDDRTALIQNDDEEVVQFEKNIPPSWMDSQRRIQLQLDQVRSRMKRLQQLHDKHLTRPDFDENSSEEKEIESLTRDITTMLNGCHTSVQQLSNQANKSQVNLYDKRLASNVVQATASALQDLTIRFRKCQSTYLHKLKSRKENFNRIMPDLEIDMHSNPFGDQDDPDNNFDQISLTSEDQLQLTSQNVEFLEKRDKEIREVLRSIEDVNEIFRDVAALVSNQGTVLDQIEYNIENTVVQIEQGNKHLSKAVEQKQRGLKFKLILIGVIVSVLLFIILINYFNMHLIYVSLSIILFTLSSIQCDITNLDEFFSIFEKNTSVHYPVGFLSSANYEVVKRYLPTNTKNLFFEKKDDLLKFVENETIIAGVTTGVLAQNLAPNYHVFSSLIVSPQAMLLAPDYNNITSPYGLKTDSSNDLFDALNAAIADVQREDKDETLLSKNNKTNQIRVFTCLQDTQLPVPNRNDTTGFLHKILFETKKLLIGGLGPMDMGGHDGDYSVNPPTGFFPELLDAIVKKLGQLKGPDGFVYGEGITAERIYHKNMTSLFQALLNGDIHATDVYMLINAPYNGTGEVCSNDTQCRARESCTDGFCTHPVRPRSLHFRTTCTTTTRDTKFITKKNSSFLRNDTKTNESSTDTSQQTPKTRWIGFILLFAALFGTIFLGLLILVRRKKHYRVEHTLQGGFGKFARLQEESEPPMESMDAFEDHAVQSPRDNTNSTS</sequence>
<dbReference type="GO" id="GO:0048278">
    <property type="term" value="P:vesicle docking"/>
    <property type="evidence" value="ECO:0007669"/>
    <property type="project" value="TreeGrafter"/>
</dbReference>
<evidence type="ECO:0000256" key="6">
    <source>
        <dbReference type="ARBA" id="ARBA00022989"/>
    </source>
</evidence>
<reference evidence="14" key="1">
    <citation type="submission" date="2021-02" db="EMBL/GenBank/DDBJ databases">
        <authorList>
            <person name="Nowell W R."/>
        </authorList>
    </citation>
    <scope>NUCLEOTIDE SEQUENCE</scope>
</reference>
<dbReference type="InterPro" id="IPR010989">
    <property type="entry name" value="SNARE"/>
</dbReference>
<keyword evidence="9 12" id="KW-0472">Membrane</keyword>
<accession>A0A816XHJ4</accession>
<feature type="domain" description="T-SNARE coiled-coil homology" evidence="13">
    <location>
        <begin position="217"/>
        <end position="279"/>
    </location>
</feature>